<evidence type="ECO:0000313" key="2">
    <source>
        <dbReference type="Proteomes" id="UP000603453"/>
    </source>
</evidence>
<dbReference type="OrthoDB" id="2256060at2759"/>
<organism evidence="1 2">
    <name type="scientific">Mucor saturninus</name>
    <dbReference type="NCBI Taxonomy" id="64648"/>
    <lineage>
        <taxon>Eukaryota</taxon>
        <taxon>Fungi</taxon>
        <taxon>Fungi incertae sedis</taxon>
        <taxon>Mucoromycota</taxon>
        <taxon>Mucoromycotina</taxon>
        <taxon>Mucoromycetes</taxon>
        <taxon>Mucorales</taxon>
        <taxon>Mucorineae</taxon>
        <taxon>Mucoraceae</taxon>
        <taxon>Mucor</taxon>
    </lineage>
</organism>
<dbReference type="EMBL" id="JAEPRD010000197">
    <property type="protein sequence ID" value="KAG2194380.1"/>
    <property type="molecule type" value="Genomic_DNA"/>
</dbReference>
<keyword evidence="2" id="KW-1185">Reference proteome</keyword>
<dbReference type="AlphaFoldDB" id="A0A8H7QLP9"/>
<comment type="caution">
    <text evidence="1">The sequence shown here is derived from an EMBL/GenBank/DDBJ whole genome shotgun (WGS) entry which is preliminary data.</text>
</comment>
<accession>A0A8H7QLP9</accession>
<name>A0A8H7QLP9_9FUNG</name>
<proteinExistence type="predicted"/>
<evidence type="ECO:0000313" key="1">
    <source>
        <dbReference type="EMBL" id="KAG2194380.1"/>
    </source>
</evidence>
<sequence>MRFSSTLASSNHHTPSISSIKKALSTLVNKIPHHPKVGPTVVKNDPHTVIRVVAKTAIKKDNDMNRDLRNYYTSKKRQLEEESSSHNDNLNVVAVERENRHKTVKQYQQTGGHHHSQHHWIEHSNPPTVNKSAQQPKWANTHGYVRDTRSNSDYLRKLAITTNNAVPKSCRKRSDEFVWGRQSPLRNVV</sequence>
<reference evidence="1" key="1">
    <citation type="submission" date="2020-12" db="EMBL/GenBank/DDBJ databases">
        <title>Metabolic potential, ecology and presence of endohyphal bacteria is reflected in genomic diversity of Mucoromycotina.</title>
        <authorList>
            <person name="Muszewska A."/>
            <person name="Okrasinska A."/>
            <person name="Steczkiewicz K."/>
            <person name="Drgas O."/>
            <person name="Orlowska M."/>
            <person name="Perlinska-Lenart U."/>
            <person name="Aleksandrzak-Piekarczyk T."/>
            <person name="Szatraj K."/>
            <person name="Zielenkiewicz U."/>
            <person name="Pilsyk S."/>
            <person name="Malc E."/>
            <person name="Mieczkowski P."/>
            <person name="Kruszewska J.S."/>
            <person name="Biernat P."/>
            <person name="Pawlowska J."/>
        </authorList>
    </citation>
    <scope>NUCLEOTIDE SEQUENCE</scope>
    <source>
        <strain evidence="1">WA0000017839</strain>
    </source>
</reference>
<protein>
    <submittedName>
        <fullName evidence="1">Uncharacterized protein</fullName>
    </submittedName>
</protein>
<gene>
    <name evidence="1" type="ORF">INT47_006695</name>
</gene>
<dbReference type="Proteomes" id="UP000603453">
    <property type="component" value="Unassembled WGS sequence"/>
</dbReference>